<evidence type="ECO:0000313" key="15">
    <source>
        <dbReference type="EMBL" id="CAF0781382.1"/>
    </source>
</evidence>
<evidence type="ECO:0000259" key="14">
    <source>
        <dbReference type="PROSITE" id="PS50086"/>
    </source>
</evidence>
<evidence type="ECO:0000256" key="10">
    <source>
        <dbReference type="ARBA" id="ARBA00023273"/>
    </source>
</evidence>
<dbReference type="PANTHER" id="PTHR19853">
    <property type="entry name" value="WD REPEAT CONTAINING PROTEIN 3 WDR3"/>
    <property type="match status" value="1"/>
</dbReference>
<keyword evidence="10" id="KW-0966">Cell projection</keyword>
<evidence type="ECO:0000256" key="5">
    <source>
        <dbReference type="ARBA" id="ARBA00022574"/>
    </source>
</evidence>
<dbReference type="PROSITE" id="PS50082">
    <property type="entry name" value="WD_REPEATS_2"/>
    <property type="match status" value="1"/>
</dbReference>
<feature type="region of interest" description="Disordered" evidence="13">
    <location>
        <begin position="819"/>
        <end position="839"/>
    </location>
</feature>
<evidence type="ECO:0000256" key="8">
    <source>
        <dbReference type="ARBA" id="ARBA00023054"/>
    </source>
</evidence>
<comment type="caution">
    <text evidence="15">The sequence shown here is derived from an EMBL/GenBank/DDBJ whole genome shotgun (WGS) entry which is preliminary data.</text>
</comment>
<dbReference type="InterPro" id="IPR035969">
    <property type="entry name" value="Rab-GAP_TBC_sf"/>
</dbReference>
<dbReference type="Proteomes" id="UP000663879">
    <property type="component" value="Unassembled WGS sequence"/>
</dbReference>
<evidence type="ECO:0000313" key="16">
    <source>
        <dbReference type="Proteomes" id="UP000663879"/>
    </source>
</evidence>
<evidence type="ECO:0000256" key="1">
    <source>
        <dbReference type="ARBA" id="ARBA00004120"/>
    </source>
</evidence>
<keyword evidence="8" id="KW-0175">Coiled coil</keyword>
<organism evidence="15 16">
    <name type="scientific">Brachionus calyciflorus</name>
    <dbReference type="NCBI Taxonomy" id="104777"/>
    <lineage>
        <taxon>Eukaryota</taxon>
        <taxon>Metazoa</taxon>
        <taxon>Spiralia</taxon>
        <taxon>Gnathifera</taxon>
        <taxon>Rotifera</taxon>
        <taxon>Eurotatoria</taxon>
        <taxon>Monogononta</taxon>
        <taxon>Pseudotrocha</taxon>
        <taxon>Ploima</taxon>
        <taxon>Brachionidae</taxon>
        <taxon>Brachionus</taxon>
    </lineage>
</organism>
<evidence type="ECO:0000256" key="9">
    <source>
        <dbReference type="ARBA" id="ARBA00023212"/>
    </source>
</evidence>
<evidence type="ECO:0000256" key="6">
    <source>
        <dbReference type="ARBA" id="ARBA00022737"/>
    </source>
</evidence>
<dbReference type="OrthoDB" id="5578278at2759"/>
<dbReference type="PROSITE" id="PS50086">
    <property type="entry name" value="TBC_RABGAP"/>
    <property type="match status" value="1"/>
</dbReference>
<accession>A0A813RH93</accession>
<evidence type="ECO:0000256" key="13">
    <source>
        <dbReference type="SAM" id="MobiDB-lite"/>
    </source>
</evidence>
<dbReference type="SUPFAM" id="SSF47923">
    <property type="entry name" value="Ypt/Rab-GAP domain of gyp1p"/>
    <property type="match status" value="1"/>
</dbReference>
<gene>
    <name evidence="15" type="ORF">OXX778_LOCUS5482</name>
</gene>
<evidence type="ECO:0000256" key="3">
    <source>
        <dbReference type="ARBA" id="ARBA00014199"/>
    </source>
</evidence>
<dbReference type="PANTHER" id="PTHR19853:SF1">
    <property type="entry name" value="TBC1 DOMAIN FAMILY MEMBER 31"/>
    <property type="match status" value="1"/>
</dbReference>
<dbReference type="GO" id="GO:0036064">
    <property type="term" value="C:ciliary basal body"/>
    <property type="evidence" value="ECO:0007669"/>
    <property type="project" value="TreeGrafter"/>
</dbReference>
<dbReference type="AlphaFoldDB" id="A0A813RH93"/>
<dbReference type="InterPro" id="IPR015943">
    <property type="entry name" value="WD40/YVTN_repeat-like_dom_sf"/>
</dbReference>
<proteinExistence type="predicted"/>
<feature type="repeat" description="WD" evidence="12">
    <location>
        <begin position="123"/>
        <end position="164"/>
    </location>
</feature>
<keyword evidence="4" id="KW-0963">Cytoplasm</keyword>
<dbReference type="InterPro" id="IPR001680">
    <property type="entry name" value="WD40_rpt"/>
</dbReference>
<sequence>MLLLDITSNDKGQLYTHKSPLSNGLFLNIKHTICNKLSMVTKQINFTHLSFNRLGDRFLACDLHGTIYMFDLNYNRYMRLNRLGITCTALAYNLKCKTEYLVAFIDGTIKCFNTETRNLVGWMKGHEKAIISLNVHPTQGDMVISFSADSAQLWDLKTFECKQKLSIDAKKNVEILKICFAPITNDIISVFKDNSVYVWTSENISLKCAFNTENKEEDSKLYKCFSVSNDGKTIAIGSRQNFIDIFSLESKELTKKIDLNKTDSPLKECLILPGLCYDNKILIVLYSDGVLDVYNIETCQFISNLNSYNIVHNQSQIINEQKITQIYSSSNSRYFCAITQCGFVQVYDLDCSFIKSLKATSGLMKSSINSTQSRTVDNTKQEEKKSFSVYKPSKSHNLSKRSQNLLENSQIQSKLCKILKCYNEYPARYRIFIWKCLLKLPENYESYASFVERGIHPAFLDLSKKYPIKSQKCLRLLEKTLSALAYWSPIFAECEYLPLLIFPFVKLFFNNQVVCFEVCASFINNWCQHWFEFFPNPPMNILNMVENLLCHHDRILLDHFVRYRINCQIYGWCLLETIFSEVFCKNDWQILMDNILSNHPGFVLYLTAAYSICNRTALIQVKEIDDAKYFFRHCNPLSVHHLINEAHKMQKTTPNEIDPCKLLHNFEPLTKGTYPVFNKQPKYISDYQLIEKTRILQDEIQYLKERDAHLESHKMCEGKKLENEYMLKQMLWDKTNNTKQNNFYKNNVLEYERRNKLISDEMLRKQQNSFDKSNLNHNRITVGGEPVVMMDRDGNTLFNKMKKIDENFDEIQNLMGQKPLGNSFKNNEENELEESEELDISNEDDFKKIECELKANRANAILDKCDDNQENQSANYSNSSIFSLERGRQAIEDQERETLKRIYEVRQTLALQARANSRNV</sequence>
<dbReference type="SMART" id="SM00320">
    <property type="entry name" value="WD40"/>
    <property type="match status" value="5"/>
</dbReference>
<keyword evidence="5 12" id="KW-0853">WD repeat</keyword>
<feature type="domain" description="Rab-GAP TBC" evidence="14">
    <location>
        <begin position="424"/>
        <end position="599"/>
    </location>
</feature>
<keyword evidence="6" id="KW-0677">Repeat</keyword>
<reference evidence="15" key="1">
    <citation type="submission" date="2021-02" db="EMBL/GenBank/DDBJ databases">
        <authorList>
            <person name="Nowell W R."/>
        </authorList>
    </citation>
    <scope>NUCLEOTIDE SEQUENCE</scope>
    <source>
        <strain evidence="15">Ploen Becks lab</strain>
    </source>
</reference>
<comment type="function">
    <text evidence="11">Molecular adapter which is involved in cilium biogenesis. Part of a functional complex including OFD1 a centriolar protein involved in cilium assembly. Could regulate the cAMP-dependent phosphorylation of OFD1, and its subsequent ubiquitination by PJA2 which ultimately leads to its proteasomal degradation.</text>
</comment>
<evidence type="ECO:0000256" key="11">
    <source>
        <dbReference type="ARBA" id="ARBA00034464"/>
    </source>
</evidence>
<protein>
    <recommendedName>
        <fullName evidence="3">TBC1 domain family member 31</fullName>
    </recommendedName>
</protein>
<evidence type="ECO:0000256" key="2">
    <source>
        <dbReference type="ARBA" id="ARBA00004607"/>
    </source>
</evidence>
<keyword evidence="16" id="KW-1185">Reference proteome</keyword>
<evidence type="ECO:0000256" key="12">
    <source>
        <dbReference type="PROSITE-ProRule" id="PRU00221"/>
    </source>
</evidence>
<dbReference type="GO" id="GO:0060271">
    <property type="term" value="P:cilium assembly"/>
    <property type="evidence" value="ECO:0007669"/>
    <property type="project" value="TreeGrafter"/>
</dbReference>
<dbReference type="GO" id="GO:0034451">
    <property type="term" value="C:centriolar satellite"/>
    <property type="evidence" value="ECO:0007669"/>
    <property type="project" value="UniProtKB-SubCell"/>
</dbReference>
<dbReference type="InterPro" id="IPR036322">
    <property type="entry name" value="WD40_repeat_dom_sf"/>
</dbReference>
<name>A0A813RH93_9BILA</name>
<keyword evidence="7" id="KW-0970">Cilium biogenesis/degradation</keyword>
<dbReference type="InterPro" id="IPR051570">
    <property type="entry name" value="TBC1_cilium_biogenesis"/>
</dbReference>
<dbReference type="Gene3D" id="1.10.472.80">
    <property type="entry name" value="Ypt/Rab-GAP domain of gyp1p, domain 3"/>
    <property type="match status" value="1"/>
</dbReference>
<comment type="subcellular location">
    <subcellularLocation>
        <location evidence="1">Cytoplasm</location>
        <location evidence="1">Cytoskeleton</location>
        <location evidence="1">Cilium basal body</location>
    </subcellularLocation>
    <subcellularLocation>
        <location evidence="2">Cytoplasm</location>
        <location evidence="2">Cytoskeleton</location>
        <location evidence="2">Microtubule organizing center</location>
        <location evidence="2">Centrosome</location>
        <location evidence="2">Centriolar satellite</location>
    </subcellularLocation>
</comment>
<dbReference type="SUPFAM" id="SSF50978">
    <property type="entry name" value="WD40 repeat-like"/>
    <property type="match status" value="1"/>
</dbReference>
<keyword evidence="9" id="KW-0206">Cytoskeleton</keyword>
<evidence type="ECO:0000256" key="7">
    <source>
        <dbReference type="ARBA" id="ARBA00022794"/>
    </source>
</evidence>
<dbReference type="InterPro" id="IPR000195">
    <property type="entry name" value="Rab-GAP-TBC_dom"/>
</dbReference>
<feature type="compositionally biased region" description="Acidic residues" evidence="13">
    <location>
        <begin position="829"/>
        <end position="839"/>
    </location>
</feature>
<dbReference type="EMBL" id="CAJNOC010000599">
    <property type="protein sequence ID" value="CAF0781382.1"/>
    <property type="molecule type" value="Genomic_DNA"/>
</dbReference>
<evidence type="ECO:0000256" key="4">
    <source>
        <dbReference type="ARBA" id="ARBA00022490"/>
    </source>
</evidence>
<dbReference type="Gene3D" id="2.130.10.10">
    <property type="entry name" value="YVTN repeat-like/Quinoprotein amine dehydrogenase"/>
    <property type="match status" value="1"/>
</dbReference>